<sequence>MINIYYKSENRVNVSDQGALTLFNLRKLRGVKMMCKIIEDFKISLIEDGKSPKTIESNEILNICNLSQVVYVYGEVFNKYNLGIILILN</sequence>
<reference evidence="1" key="1">
    <citation type="submission" date="2019-11" db="EMBL/GenBank/DDBJ databases">
        <authorList>
            <person name="Feng L."/>
        </authorList>
    </citation>
    <scope>NUCLEOTIDE SEQUENCE</scope>
    <source>
        <strain evidence="1">CTertiumLFYP3</strain>
    </source>
</reference>
<accession>A0A6N3AES5</accession>
<dbReference type="EMBL" id="CACRTO010000008">
    <property type="protein sequence ID" value="VYT86712.1"/>
    <property type="molecule type" value="Genomic_DNA"/>
</dbReference>
<evidence type="ECO:0000313" key="1">
    <source>
        <dbReference type="EMBL" id="VYT86712.1"/>
    </source>
</evidence>
<name>A0A6N3AES5_9CLOT</name>
<protein>
    <submittedName>
        <fullName evidence="1">Uncharacterized protein</fullName>
    </submittedName>
</protein>
<proteinExistence type="predicted"/>
<gene>
    <name evidence="1" type="ORF">CTLFYP3_00873</name>
</gene>
<organism evidence="1">
    <name type="scientific">Clostridium tertium</name>
    <dbReference type="NCBI Taxonomy" id="1559"/>
    <lineage>
        <taxon>Bacteria</taxon>
        <taxon>Bacillati</taxon>
        <taxon>Bacillota</taxon>
        <taxon>Clostridia</taxon>
        <taxon>Eubacteriales</taxon>
        <taxon>Clostridiaceae</taxon>
        <taxon>Clostridium</taxon>
    </lineage>
</organism>
<dbReference type="AlphaFoldDB" id="A0A6N3AES5"/>